<keyword evidence="2" id="KW-1185">Reference proteome</keyword>
<dbReference type="Pfam" id="PF14539">
    <property type="entry name" value="DUF4442"/>
    <property type="match status" value="1"/>
</dbReference>
<dbReference type="InterPro" id="IPR027961">
    <property type="entry name" value="DUF4442"/>
</dbReference>
<organism evidence="1 2">
    <name type="scientific">Acanthopleuribacter pedis</name>
    <dbReference type="NCBI Taxonomy" id="442870"/>
    <lineage>
        <taxon>Bacteria</taxon>
        <taxon>Pseudomonadati</taxon>
        <taxon>Acidobacteriota</taxon>
        <taxon>Holophagae</taxon>
        <taxon>Acanthopleuribacterales</taxon>
        <taxon>Acanthopleuribacteraceae</taxon>
        <taxon>Acanthopleuribacter</taxon>
    </lineage>
</organism>
<dbReference type="InterPro" id="IPR029069">
    <property type="entry name" value="HotDog_dom_sf"/>
</dbReference>
<proteinExistence type="predicted"/>
<name>A0A8J7U5X6_9BACT</name>
<dbReference type="AlphaFoldDB" id="A0A8J7U5X6"/>
<protein>
    <submittedName>
        <fullName evidence="1">DUF4442 domain-containing protein</fullName>
    </submittedName>
</protein>
<dbReference type="Gene3D" id="3.10.129.10">
    <property type="entry name" value="Hotdog Thioesterase"/>
    <property type="match status" value="1"/>
</dbReference>
<comment type="caution">
    <text evidence="1">The sequence shown here is derived from an EMBL/GenBank/DDBJ whole genome shotgun (WGS) entry which is preliminary data.</text>
</comment>
<reference evidence="1" key="1">
    <citation type="submission" date="2021-03" db="EMBL/GenBank/DDBJ databases">
        <authorList>
            <person name="Wang G."/>
        </authorList>
    </citation>
    <scope>NUCLEOTIDE SEQUENCE</scope>
    <source>
        <strain evidence="1">KCTC 12899</strain>
    </source>
</reference>
<gene>
    <name evidence="1" type="ORF">J3U88_31395</name>
</gene>
<accession>A0A8J7U5X6</accession>
<evidence type="ECO:0000313" key="2">
    <source>
        <dbReference type="Proteomes" id="UP000664417"/>
    </source>
</evidence>
<dbReference type="RefSeq" id="WP_207862985.1">
    <property type="nucleotide sequence ID" value="NZ_JAFREP010000047.1"/>
</dbReference>
<dbReference type="SUPFAM" id="SSF54637">
    <property type="entry name" value="Thioesterase/thiol ester dehydrase-isomerase"/>
    <property type="match status" value="1"/>
</dbReference>
<dbReference type="EMBL" id="JAFREP010000047">
    <property type="protein sequence ID" value="MBO1323013.1"/>
    <property type="molecule type" value="Genomic_DNA"/>
</dbReference>
<evidence type="ECO:0000313" key="1">
    <source>
        <dbReference type="EMBL" id="MBO1323013.1"/>
    </source>
</evidence>
<sequence>MANQILDLWTKMQKVPAGKWLFSKMIGIKVPYTGSVKPRVQEIRPGYARAQIRDRRAVRNHLRSIHALAQMNLAEFVTGLAMTAQLPPDARAIITGLSIEYTKKARGTLTATCECEKITRITADREMIIESILTDEAGDVVSKAKATWRIGPKR</sequence>
<dbReference type="Proteomes" id="UP000664417">
    <property type="component" value="Unassembled WGS sequence"/>
</dbReference>
<dbReference type="CDD" id="cd03443">
    <property type="entry name" value="PaaI_thioesterase"/>
    <property type="match status" value="1"/>
</dbReference>